<sequence>MNMWPLLGVALVVLGFARRWNPVLVVVSAGVLSGLLAGYSFAQILALLGNSFESNRALLLYVLTLPAIGLLERAGLREHAQRWIEHLHGLTLSRLLIGYLGLRQILSMLGLTNVAGQAQTVRPLLAPMAEAAATRESPGADAATAAQIREEARALAAATDNIGLFFGEDVFIALGAVLLIQGFYASQGIDLQPLRIALWALPTAIAASSSTLCACSSPRAPWRAAHVPPRPTTTMLHLEWAYAALALLLIGTAWLNLRQHHWAQAAFWAVLAALFANGNWVLRAQQSGDAQPAQIAGIGVLALALLAPAMRRVDAGEAPPRLRQLRAGVLGHWLFMPALLIPGVTLLVALFGADLHWRGTPLFVASQQTLMGLSVASLIALLAAWRLTRAPAGAVLHESRRLIDTLGWAALLPLVLAALGGVFEAAGVGRVLATLMGDVIPTTSFAARVLAYGLGMVVFTAIMGNAFAAFPVLTAGVGLPLLVRLHGADPAVVGSLGMLCGYCGTLLTPMAANFNIVPVALLELKNPWSVIRAQWPTALPLLVFNLFALYLLAMR</sequence>
<feature type="transmembrane region" description="Helical" evidence="1">
    <location>
        <begin position="162"/>
        <end position="184"/>
    </location>
</feature>
<feature type="transmembrane region" description="Helical" evidence="1">
    <location>
        <begin position="261"/>
        <end position="282"/>
    </location>
</feature>
<feature type="transmembrane region" description="Helical" evidence="1">
    <location>
        <begin position="369"/>
        <end position="388"/>
    </location>
</feature>
<protein>
    <submittedName>
        <fullName evidence="2">Membrane protein containing DUF979</fullName>
    </submittedName>
</protein>
<feature type="transmembrane region" description="Helical" evidence="1">
    <location>
        <begin position="499"/>
        <end position="521"/>
    </location>
</feature>
<keyword evidence="1" id="KW-0812">Transmembrane</keyword>
<feature type="transmembrane region" description="Helical" evidence="1">
    <location>
        <begin position="533"/>
        <end position="553"/>
    </location>
</feature>
<dbReference type="EMBL" id="AUZX01006824">
    <property type="protein sequence ID" value="EQD61865.1"/>
    <property type="molecule type" value="Genomic_DNA"/>
</dbReference>
<feature type="transmembrane region" description="Helical" evidence="1">
    <location>
        <begin position="294"/>
        <end position="313"/>
    </location>
</feature>
<dbReference type="Pfam" id="PF06149">
    <property type="entry name" value="DUF969"/>
    <property type="match status" value="1"/>
</dbReference>
<comment type="caution">
    <text evidence="2">The sequence shown here is derived from an EMBL/GenBank/DDBJ whole genome shotgun (WGS) entry which is preliminary data.</text>
</comment>
<organism evidence="2">
    <name type="scientific">mine drainage metagenome</name>
    <dbReference type="NCBI Taxonomy" id="410659"/>
    <lineage>
        <taxon>unclassified sequences</taxon>
        <taxon>metagenomes</taxon>
        <taxon>ecological metagenomes</taxon>
    </lineage>
</organism>
<feature type="transmembrane region" description="Helical" evidence="1">
    <location>
        <begin position="58"/>
        <end position="76"/>
    </location>
</feature>
<dbReference type="AlphaFoldDB" id="T1C6Y9"/>
<feature type="transmembrane region" description="Helical" evidence="1">
    <location>
        <begin position="236"/>
        <end position="255"/>
    </location>
</feature>
<feature type="transmembrane region" description="Helical" evidence="1">
    <location>
        <begin position="408"/>
        <end position="433"/>
    </location>
</feature>
<gene>
    <name evidence="2" type="ORF">B1A_09565</name>
</gene>
<dbReference type="Pfam" id="PF06166">
    <property type="entry name" value="DUF979"/>
    <property type="match status" value="1"/>
</dbReference>
<feature type="transmembrane region" description="Helical" evidence="1">
    <location>
        <begin position="29"/>
        <end position="49"/>
    </location>
</feature>
<reference evidence="2" key="2">
    <citation type="journal article" date="2014" name="ISME J.">
        <title>Microbial stratification in low pH oxic and suboxic macroscopic growths along an acid mine drainage.</title>
        <authorList>
            <person name="Mendez-Garcia C."/>
            <person name="Mesa V."/>
            <person name="Sprenger R.R."/>
            <person name="Richter M."/>
            <person name="Diez M.S."/>
            <person name="Solano J."/>
            <person name="Bargiela R."/>
            <person name="Golyshina O.V."/>
            <person name="Manteca A."/>
            <person name="Ramos J.L."/>
            <person name="Gallego J.R."/>
            <person name="Llorente I."/>
            <person name="Martins Dos Santos V.A."/>
            <person name="Jensen O.N."/>
            <person name="Pelaez A.I."/>
            <person name="Sanchez J."/>
            <person name="Ferrer M."/>
        </authorList>
    </citation>
    <scope>NUCLEOTIDE SEQUENCE</scope>
</reference>
<evidence type="ECO:0000313" key="2">
    <source>
        <dbReference type="EMBL" id="EQD61865.1"/>
    </source>
</evidence>
<feature type="transmembrane region" description="Helical" evidence="1">
    <location>
        <begin position="333"/>
        <end position="357"/>
    </location>
</feature>
<dbReference type="InterPro" id="IPR010374">
    <property type="entry name" value="DUF969"/>
</dbReference>
<dbReference type="InterPro" id="IPR009323">
    <property type="entry name" value="DUF979"/>
</dbReference>
<name>T1C6Y9_9ZZZZ</name>
<proteinExistence type="predicted"/>
<feature type="transmembrane region" description="Helical" evidence="1">
    <location>
        <begin position="468"/>
        <end position="487"/>
    </location>
</feature>
<keyword evidence="1" id="KW-1133">Transmembrane helix</keyword>
<evidence type="ECO:0000256" key="1">
    <source>
        <dbReference type="SAM" id="Phobius"/>
    </source>
</evidence>
<keyword evidence="1" id="KW-0472">Membrane</keyword>
<reference evidence="2" key="1">
    <citation type="submission" date="2013-08" db="EMBL/GenBank/DDBJ databases">
        <authorList>
            <person name="Mendez C."/>
            <person name="Richter M."/>
            <person name="Ferrer M."/>
            <person name="Sanchez J."/>
        </authorList>
    </citation>
    <scope>NUCLEOTIDE SEQUENCE</scope>
</reference>
<accession>T1C6Y9</accession>